<gene>
    <name evidence="10" type="ORF">A2Y64_05965</name>
</gene>
<proteinExistence type="inferred from homology"/>
<feature type="chain" id="PRO_5009518553" description="TolC family protein" evidence="9">
    <location>
        <begin position="23"/>
        <end position="441"/>
    </location>
</feature>
<evidence type="ECO:0000256" key="5">
    <source>
        <dbReference type="ARBA" id="ARBA00022692"/>
    </source>
</evidence>
<evidence type="ECO:0008006" key="12">
    <source>
        <dbReference type="Google" id="ProtNLM"/>
    </source>
</evidence>
<evidence type="ECO:0000256" key="3">
    <source>
        <dbReference type="ARBA" id="ARBA00022448"/>
    </source>
</evidence>
<dbReference type="PANTHER" id="PTHR30026">
    <property type="entry name" value="OUTER MEMBRANE PROTEIN TOLC"/>
    <property type="match status" value="1"/>
</dbReference>
<dbReference type="STRING" id="1817816.A2Y64_05965"/>
<keyword evidence="3" id="KW-0813">Transport</keyword>
<dbReference type="EMBL" id="MFAF01000043">
    <property type="protein sequence ID" value="OGD78245.1"/>
    <property type="molecule type" value="Genomic_DNA"/>
</dbReference>
<dbReference type="AlphaFoldDB" id="A0A1F5FEW8"/>
<keyword evidence="7" id="KW-0998">Cell outer membrane</keyword>
<dbReference type="SUPFAM" id="SSF56954">
    <property type="entry name" value="Outer membrane efflux proteins (OEP)"/>
    <property type="match status" value="1"/>
</dbReference>
<dbReference type="Proteomes" id="UP000177187">
    <property type="component" value="Unassembled WGS sequence"/>
</dbReference>
<dbReference type="GO" id="GO:0015288">
    <property type="term" value="F:porin activity"/>
    <property type="evidence" value="ECO:0007669"/>
    <property type="project" value="TreeGrafter"/>
</dbReference>
<keyword evidence="5" id="KW-0812">Transmembrane</keyword>
<evidence type="ECO:0000256" key="4">
    <source>
        <dbReference type="ARBA" id="ARBA00022452"/>
    </source>
</evidence>
<protein>
    <recommendedName>
        <fullName evidence="12">TolC family protein</fullName>
    </recommendedName>
</protein>
<evidence type="ECO:0000313" key="11">
    <source>
        <dbReference type="Proteomes" id="UP000177187"/>
    </source>
</evidence>
<organism evidence="10 11">
    <name type="scientific">Candidatus Coatesbacteria bacterium RBG_13_66_14</name>
    <dbReference type="NCBI Taxonomy" id="1817816"/>
    <lineage>
        <taxon>Bacteria</taxon>
        <taxon>Candidatus Coatesiibacteriota</taxon>
    </lineage>
</organism>
<accession>A0A1F5FEW8</accession>
<sequence length="441" mass="46869">MAFRFSTITLLLLLSAVPAVLGATPLGADEAVELALAADRRVSEAESSYEAAEAATLAAWGTYMPLLGLTGGYSRNWTGPSTMYFSDEDLGLDYELQVPESVDNRLSLGANATLYLFRGGEDYGGIAAAEHARAAAAANMDAVGAQVAYDARSAYVNLYRAEALLASAERSLDSAEEQLRFSRALAEVGSISDADALKARAAADAAALRVIEARNAARVAAANLAFICGLEVSAEIEIADTLEVSPRAGSLEEALELARTGSPDLRMAEEGAAEAAVRAETASSNYWPQLALRGAYSWSEDTPLPEDPFDESYNYSLGAYLTWTPFDNFATEARRATARLGDLRARLTRRDAERQLELQLRLALLEIEAGRERVGVAGTSYERASSDLGLAQRKLDLGSGTVLAALEAEANLSAAETALADARADYALACYNLDRLLGVVP</sequence>
<evidence type="ECO:0000256" key="7">
    <source>
        <dbReference type="ARBA" id="ARBA00023237"/>
    </source>
</evidence>
<reference evidence="10 11" key="1">
    <citation type="journal article" date="2016" name="Nat. Commun.">
        <title>Thousands of microbial genomes shed light on interconnected biogeochemical processes in an aquifer system.</title>
        <authorList>
            <person name="Anantharaman K."/>
            <person name="Brown C.T."/>
            <person name="Hug L.A."/>
            <person name="Sharon I."/>
            <person name="Castelle C.J."/>
            <person name="Probst A.J."/>
            <person name="Thomas B.C."/>
            <person name="Singh A."/>
            <person name="Wilkins M.J."/>
            <person name="Karaoz U."/>
            <person name="Brodie E.L."/>
            <person name="Williams K.H."/>
            <person name="Hubbard S.S."/>
            <person name="Banfield J.F."/>
        </authorList>
    </citation>
    <scope>NUCLEOTIDE SEQUENCE [LARGE SCALE GENOMIC DNA]</scope>
</reference>
<evidence type="ECO:0000256" key="6">
    <source>
        <dbReference type="ARBA" id="ARBA00023136"/>
    </source>
</evidence>
<dbReference type="InterPro" id="IPR003423">
    <property type="entry name" value="OMP_efflux"/>
</dbReference>
<dbReference type="PANTHER" id="PTHR30026:SF21">
    <property type="entry name" value="SLR1270 PROTEIN"/>
    <property type="match status" value="1"/>
</dbReference>
<comment type="subcellular location">
    <subcellularLocation>
        <location evidence="1">Cell outer membrane</location>
    </subcellularLocation>
</comment>
<evidence type="ECO:0000256" key="9">
    <source>
        <dbReference type="SAM" id="SignalP"/>
    </source>
</evidence>
<feature type="signal peptide" evidence="9">
    <location>
        <begin position="1"/>
        <end position="22"/>
    </location>
</feature>
<keyword evidence="4" id="KW-1134">Transmembrane beta strand</keyword>
<dbReference type="GO" id="GO:0015562">
    <property type="term" value="F:efflux transmembrane transporter activity"/>
    <property type="evidence" value="ECO:0007669"/>
    <property type="project" value="InterPro"/>
</dbReference>
<evidence type="ECO:0000313" key="10">
    <source>
        <dbReference type="EMBL" id="OGD78245.1"/>
    </source>
</evidence>
<keyword evidence="6" id="KW-0472">Membrane</keyword>
<dbReference type="Pfam" id="PF02321">
    <property type="entry name" value="OEP"/>
    <property type="match status" value="2"/>
</dbReference>
<dbReference type="InterPro" id="IPR051906">
    <property type="entry name" value="TolC-like"/>
</dbReference>
<evidence type="ECO:0000256" key="8">
    <source>
        <dbReference type="SAM" id="Coils"/>
    </source>
</evidence>
<keyword evidence="8" id="KW-0175">Coiled coil</keyword>
<evidence type="ECO:0000256" key="1">
    <source>
        <dbReference type="ARBA" id="ARBA00004442"/>
    </source>
</evidence>
<comment type="similarity">
    <text evidence="2">Belongs to the outer membrane factor (OMF) (TC 1.B.17) family.</text>
</comment>
<dbReference type="GO" id="GO:0009279">
    <property type="term" value="C:cell outer membrane"/>
    <property type="evidence" value="ECO:0007669"/>
    <property type="project" value="UniProtKB-SubCell"/>
</dbReference>
<name>A0A1F5FEW8_9BACT</name>
<feature type="coiled-coil region" evidence="8">
    <location>
        <begin position="158"/>
        <end position="185"/>
    </location>
</feature>
<dbReference type="Gene3D" id="1.20.1600.10">
    <property type="entry name" value="Outer membrane efflux proteins (OEP)"/>
    <property type="match status" value="1"/>
</dbReference>
<evidence type="ECO:0000256" key="2">
    <source>
        <dbReference type="ARBA" id="ARBA00007613"/>
    </source>
</evidence>
<comment type="caution">
    <text evidence="10">The sequence shown here is derived from an EMBL/GenBank/DDBJ whole genome shotgun (WGS) entry which is preliminary data.</text>
</comment>
<dbReference type="GO" id="GO:1990281">
    <property type="term" value="C:efflux pump complex"/>
    <property type="evidence" value="ECO:0007669"/>
    <property type="project" value="TreeGrafter"/>
</dbReference>
<keyword evidence="9" id="KW-0732">Signal</keyword>